<dbReference type="PANTHER" id="PTHR31896">
    <property type="entry name" value="FAMILY REGULATORY PROTEIN, PUTATIVE (AFU_ORTHOLOGUE AFUA_3G14730)-RELATED"/>
    <property type="match status" value="1"/>
</dbReference>
<keyword evidence="3" id="KW-1185">Reference proteome</keyword>
<keyword evidence="1" id="KW-0808">Transferase</keyword>
<protein>
    <submittedName>
        <fullName evidence="2">Uncharacterized protein</fullName>
    </submittedName>
</protein>
<dbReference type="InterPro" id="IPR051283">
    <property type="entry name" value="Sec_Metabolite_Acyltrans"/>
</dbReference>
<dbReference type="Proteomes" id="UP001497512">
    <property type="component" value="Chromosome 15"/>
</dbReference>
<sequence>MSKGMMSAEDLQWPSFPVMVKNSWLVKPSSCNDSSSSKQLLQRRDTPDNFVDGEFLYVDDAPQHKQKMPLTGFDICRLRVGFMERVLVFEPTTTGGEEEEDHGLRSFEPLGVRLRESLAKALEYCHPLAGRLMQEEDGTFAIDCDDSGVLFVEASSPISVGELRDDRLLHSYENFCPLDRSNIPEIGGLLDVLPLFAAQLTTFNNGGYALGIMFCHAIADGPCAWQFVSSWAQVCKGEKQASHCCFDFSSRTNVIDLKLHSGNLEMTTLMELPQTWKKHKLLPHNILVCHVPLTRPTASKHLFLRIHPDLVKKLKFQLAQEEDDQDTHPDRKVATRFSSYVVISALLWRASIRARNIPDSQDSRFIFAIDCRMRCNNVPKNYFGNIILDAVSVANVSKLLCHQRISFAAKTIHNSLQELTSSNNIQSLSNMMQQEKHCAFNAKFQQETDVFVAGMIYNPLLACDFGSGLPCCIKFDVLRLCNNFLLWCPKAKPSDAWVLIFKAASDVADRMLQDPELMAFMTLDYAQ</sequence>
<dbReference type="Gene3D" id="3.30.559.10">
    <property type="entry name" value="Chloramphenicol acetyltransferase-like domain"/>
    <property type="match status" value="2"/>
</dbReference>
<evidence type="ECO:0000313" key="3">
    <source>
        <dbReference type="Proteomes" id="UP001497512"/>
    </source>
</evidence>
<gene>
    <name evidence="2" type="ORF">CSSPTR1EN2_LOCUS7878</name>
</gene>
<name>A0ABP0TV99_9BRYO</name>
<dbReference type="EMBL" id="OZ019907">
    <property type="protein sequence ID" value="CAK9205498.1"/>
    <property type="molecule type" value="Genomic_DNA"/>
</dbReference>
<evidence type="ECO:0000313" key="2">
    <source>
        <dbReference type="EMBL" id="CAK9205498.1"/>
    </source>
</evidence>
<organism evidence="2 3">
    <name type="scientific">Sphagnum troendelagicum</name>
    <dbReference type="NCBI Taxonomy" id="128251"/>
    <lineage>
        <taxon>Eukaryota</taxon>
        <taxon>Viridiplantae</taxon>
        <taxon>Streptophyta</taxon>
        <taxon>Embryophyta</taxon>
        <taxon>Bryophyta</taxon>
        <taxon>Sphagnophytina</taxon>
        <taxon>Sphagnopsida</taxon>
        <taxon>Sphagnales</taxon>
        <taxon>Sphagnaceae</taxon>
        <taxon>Sphagnum</taxon>
    </lineage>
</organism>
<dbReference type="Pfam" id="PF02458">
    <property type="entry name" value="Transferase"/>
    <property type="match status" value="1"/>
</dbReference>
<proteinExistence type="predicted"/>
<accession>A0ABP0TV99</accession>
<dbReference type="PANTHER" id="PTHR31896:SF64">
    <property type="entry name" value="TRICHOTHECENE 3-O-ACETYLTRANSFERASE"/>
    <property type="match status" value="1"/>
</dbReference>
<dbReference type="InterPro" id="IPR023213">
    <property type="entry name" value="CAT-like_dom_sf"/>
</dbReference>
<reference evidence="2" key="1">
    <citation type="submission" date="2024-02" db="EMBL/GenBank/DDBJ databases">
        <authorList>
            <consortium name="ELIXIR-Norway"/>
            <consortium name="Elixir Norway"/>
        </authorList>
    </citation>
    <scope>NUCLEOTIDE SEQUENCE</scope>
</reference>
<evidence type="ECO:0000256" key="1">
    <source>
        <dbReference type="ARBA" id="ARBA00022679"/>
    </source>
</evidence>